<dbReference type="EMBL" id="JAENHM010000073">
    <property type="protein sequence ID" value="MBK1841820.1"/>
    <property type="molecule type" value="Genomic_DNA"/>
</dbReference>
<organism evidence="1 2">
    <name type="scientific">Azospirillum endophyticum</name>
    <dbReference type="NCBI Taxonomy" id="2800326"/>
    <lineage>
        <taxon>Bacteria</taxon>
        <taxon>Pseudomonadati</taxon>
        <taxon>Pseudomonadota</taxon>
        <taxon>Alphaproteobacteria</taxon>
        <taxon>Rhodospirillales</taxon>
        <taxon>Azospirillaceae</taxon>
        <taxon>Azospirillum</taxon>
    </lineage>
</organism>
<reference evidence="2" key="1">
    <citation type="submission" date="2021-01" db="EMBL/GenBank/DDBJ databases">
        <title>Genome public.</title>
        <authorList>
            <person name="Liu C."/>
            <person name="Sun Q."/>
        </authorList>
    </citation>
    <scope>NUCLEOTIDE SEQUENCE [LARGE SCALE GENOMIC DNA]</scope>
    <source>
        <strain evidence="2">YIM B02556</strain>
    </source>
</reference>
<dbReference type="RefSeq" id="WP_200198428.1">
    <property type="nucleotide sequence ID" value="NZ_JAENHM010000073.1"/>
</dbReference>
<accession>A0ABS1FEF0</accession>
<dbReference type="Proteomes" id="UP000652760">
    <property type="component" value="Unassembled WGS sequence"/>
</dbReference>
<evidence type="ECO:0000313" key="1">
    <source>
        <dbReference type="EMBL" id="MBK1841820.1"/>
    </source>
</evidence>
<proteinExistence type="predicted"/>
<protein>
    <submittedName>
        <fullName evidence="1">Uncharacterized protein</fullName>
    </submittedName>
</protein>
<evidence type="ECO:0000313" key="2">
    <source>
        <dbReference type="Proteomes" id="UP000652760"/>
    </source>
</evidence>
<sequence>MRLQTDPSCFSITAFLADQVTLVARQEKLPPGAALLRLQELSRSAEGRATLMHLIESAARQEANVDEAAKIAAICRELAAWGYGDGRNAAGFPSTSRHDHRAAA</sequence>
<gene>
    <name evidence="1" type="ORF">JHL17_30935</name>
</gene>
<name>A0ABS1FEF0_9PROT</name>
<comment type="caution">
    <text evidence="1">The sequence shown here is derived from an EMBL/GenBank/DDBJ whole genome shotgun (WGS) entry which is preliminary data.</text>
</comment>
<keyword evidence="2" id="KW-1185">Reference proteome</keyword>